<dbReference type="PANTHER" id="PTHR34135">
    <property type="entry name" value="LYSOZYME"/>
    <property type="match status" value="1"/>
</dbReference>
<dbReference type="eggNOG" id="COG3757">
    <property type="taxonomic scope" value="Bacteria"/>
</dbReference>
<dbReference type="SUPFAM" id="SSF47090">
    <property type="entry name" value="PGBD-like"/>
    <property type="match status" value="2"/>
</dbReference>
<dbReference type="GO" id="GO:0003796">
    <property type="term" value="F:lysozyme activity"/>
    <property type="evidence" value="ECO:0007669"/>
    <property type="project" value="UniProtKB-EC"/>
</dbReference>
<dbReference type="GO" id="GO:0016998">
    <property type="term" value="P:cell wall macromolecule catabolic process"/>
    <property type="evidence" value="ECO:0007669"/>
    <property type="project" value="InterPro"/>
</dbReference>
<comment type="similarity">
    <text evidence="1">Belongs to the glycosyl hydrolase 25 family.</text>
</comment>
<dbReference type="InterPro" id="IPR002477">
    <property type="entry name" value="Peptidoglycan-bd-like"/>
</dbReference>
<dbReference type="InterPro" id="IPR002053">
    <property type="entry name" value="Glyco_hydro_25"/>
</dbReference>
<dbReference type="AlphaFoldDB" id="A0A0H3J204"/>
<dbReference type="InterPro" id="IPR018077">
    <property type="entry name" value="Glyco_hydro_fam25_subgr"/>
</dbReference>
<dbReference type="SMART" id="SM00641">
    <property type="entry name" value="Glyco_25"/>
    <property type="match status" value="1"/>
</dbReference>
<sequence length="310" mass="35168">MKGIDIYSGTIITDWNAIKADGVEVVYIKATEGLTYVNPLMDSHYRNAKDVGLKVGFYHFARRNDPTREYNHFINTISKYHQDLRPVLDYEESNPDFNFIKIFMNQNESLLFYSNHNIADRSSISKNRIWIAEPNTRPSNTNGYAGIQYSWNGRVNGIQGNADINIFSRNILMNNENSSNQLTVNENNRVKIIQMQLNKVLKKGLDVDGSNGSKTSAAIKEFQGAMGLLQDGIWGPMTVQAIEEIYARPTVGINYFSYIYATRYIQWRAGGTVDGIFGNETKSNVEKWQKNHGLVVDGIVGAETWKKLLD</sequence>
<dbReference type="Pfam" id="PF01471">
    <property type="entry name" value="PG_binding_1"/>
    <property type="match status" value="2"/>
</dbReference>
<dbReference type="GO" id="GO:0016052">
    <property type="term" value="P:carbohydrate catabolic process"/>
    <property type="evidence" value="ECO:0007669"/>
    <property type="project" value="TreeGrafter"/>
</dbReference>
<accession>A0A0H3J204</accession>
<dbReference type="EMBL" id="CP009268">
    <property type="protein sequence ID" value="AJA51442.1"/>
    <property type="molecule type" value="Genomic_DNA"/>
</dbReference>
<evidence type="ECO:0000313" key="8">
    <source>
        <dbReference type="Proteomes" id="UP000030905"/>
    </source>
</evidence>
<reference evidence="5 8" key="1">
    <citation type="journal article" date="2015" name="Genome Announc.">
        <title>Complete Genome Sequence of the Nitrogen-Fixing and Solvent-Producing Clostridium pasteurianum DSM 525.</title>
        <authorList>
            <person name="Poehlein A."/>
            <person name="Grosse-Honebrink A."/>
            <person name="Zhang Y."/>
            <person name="Minton N.P."/>
            <person name="Daniel R."/>
        </authorList>
    </citation>
    <scope>NUCLEOTIDE SEQUENCE [LARGE SCALE GENOMIC DNA]</scope>
    <source>
        <strain evidence="5">DSM 525</strain>
        <strain evidence="8">DSM 525 / ATCC 6013</strain>
    </source>
</reference>
<evidence type="ECO:0000259" key="4">
    <source>
        <dbReference type="Pfam" id="PF01471"/>
    </source>
</evidence>
<dbReference type="PATRIC" id="fig|1262449.3.peg.2774"/>
<organism evidence="5 8">
    <name type="scientific">Clostridium pasteurianum DSM 525 = ATCC 6013</name>
    <dbReference type="NCBI Taxonomy" id="1262449"/>
    <lineage>
        <taxon>Bacteria</taxon>
        <taxon>Bacillati</taxon>
        <taxon>Bacillota</taxon>
        <taxon>Clostridia</taxon>
        <taxon>Eubacteriales</taxon>
        <taxon>Clostridiaceae</taxon>
        <taxon>Clostridium</taxon>
    </lineage>
</organism>
<reference evidence="6" key="2">
    <citation type="submission" date="2015-10" db="EMBL/GenBank/DDBJ databases">
        <title>Improved Draft Genome Sequence of Clostridium pasteurianum Strain ATCC 6013 (DSM 525) Using a Hybrid Next-Generation Sequencing Approach.</title>
        <authorList>
            <person name="Pyne M.E."/>
            <person name="Utturkar S.M."/>
            <person name="Brown S.D."/>
            <person name="Moo-Young M."/>
            <person name="Chung D.A."/>
            <person name="Chou P.C."/>
        </authorList>
    </citation>
    <scope>NUCLEOTIDE SEQUENCE</scope>
    <source>
        <strain evidence="6">ATCC 6013</strain>
    </source>
</reference>
<dbReference type="GO" id="GO:0009253">
    <property type="term" value="P:peptidoglycan catabolic process"/>
    <property type="evidence" value="ECO:0007669"/>
    <property type="project" value="InterPro"/>
</dbReference>
<dbReference type="KEGG" id="cpae:CPAST_c13750"/>
<keyword evidence="3 5" id="KW-0326">Glycosidase</keyword>
<name>A0A0H3J204_CLOPA</name>
<evidence type="ECO:0000313" key="7">
    <source>
        <dbReference type="Proteomes" id="UP000028042"/>
    </source>
</evidence>
<dbReference type="EC" id="3.2.1.17" evidence="5"/>
<dbReference type="InterPro" id="IPR036366">
    <property type="entry name" value="PGBDSf"/>
</dbReference>
<evidence type="ECO:0000256" key="1">
    <source>
        <dbReference type="ARBA" id="ARBA00010646"/>
    </source>
</evidence>
<evidence type="ECO:0000256" key="3">
    <source>
        <dbReference type="ARBA" id="ARBA00023295"/>
    </source>
</evidence>
<dbReference type="SUPFAM" id="SSF51445">
    <property type="entry name" value="(Trans)glycosidases"/>
    <property type="match status" value="1"/>
</dbReference>
<evidence type="ECO:0000313" key="6">
    <source>
        <dbReference type="EMBL" id="KRU12551.1"/>
    </source>
</evidence>
<reference evidence="6 7" key="3">
    <citation type="journal article" name="Genome Announc.">
        <title>Improved Draft Genome Sequence of Clostridium pasteurianum Strain ATCC 6013 (DSM 525) Using a Hybrid Next-Generation Sequencing Approach.</title>
        <authorList>
            <person name="Pyne M.E."/>
            <person name="Utturkar S."/>
            <person name="Brown S.D."/>
            <person name="Moo-Young M."/>
            <person name="Chung D.A."/>
            <person name="Chou C.P."/>
        </authorList>
    </citation>
    <scope>NUCLEOTIDE SEQUENCE [LARGE SCALE GENOMIC DNA]</scope>
    <source>
        <strain evidence="6 7">ATCC 6013</strain>
    </source>
</reference>
<dbReference type="Proteomes" id="UP000028042">
    <property type="component" value="Unassembled WGS sequence"/>
</dbReference>
<dbReference type="Pfam" id="PF01183">
    <property type="entry name" value="Glyco_hydro_25"/>
    <property type="match status" value="1"/>
</dbReference>
<evidence type="ECO:0000313" key="5">
    <source>
        <dbReference type="EMBL" id="AJA51442.1"/>
    </source>
</evidence>
<dbReference type="RefSeq" id="WP_003446299.1">
    <property type="nucleotide sequence ID" value="NZ_ANZB01000009.1"/>
</dbReference>
<dbReference type="Gene3D" id="1.10.101.10">
    <property type="entry name" value="PGBD-like superfamily/PGBD"/>
    <property type="match status" value="2"/>
</dbReference>
<dbReference type="InterPro" id="IPR036365">
    <property type="entry name" value="PGBD-like_sf"/>
</dbReference>
<feature type="domain" description="Peptidoglycan binding-like" evidence="4">
    <location>
        <begin position="187"/>
        <end position="242"/>
    </location>
</feature>
<dbReference type="Proteomes" id="UP000030905">
    <property type="component" value="Chromosome"/>
</dbReference>
<dbReference type="PROSITE" id="PS51904">
    <property type="entry name" value="GLYCOSYL_HYDROL_F25_2"/>
    <property type="match status" value="1"/>
</dbReference>
<protein>
    <submittedName>
        <fullName evidence="5">Autolytic lysozyme</fullName>
        <ecNumber evidence="5">3.2.1.17</ecNumber>
    </submittedName>
    <submittedName>
        <fullName evidence="6">Glycoside hydrolase family 25</fullName>
    </submittedName>
</protein>
<keyword evidence="8" id="KW-1185">Reference proteome</keyword>
<dbReference type="InterPro" id="IPR017853">
    <property type="entry name" value="GH"/>
</dbReference>
<dbReference type="EMBL" id="JPGY02000001">
    <property type="protein sequence ID" value="KRU12551.1"/>
    <property type="molecule type" value="Genomic_DNA"/>
</dbReference>
<feature type="domain" description="Peptidoglycan binding-like" evidence="4">
    <location>
        <begin position="270"/>
        <end position="308"/>
    </location>
</feature>
<dbReference type="Gene3D" id="3.20.20.80">
    <property type="entry name" value="Glycosidases"/>
    <property type="match status" value="1"/>
</dbReference>
<gene>
    <name evidence="5" type="primary">lyc2</name>
    <name evidence="5" type="ORF">CLPA_c13750</name>
    <name evidence="6" type="ORF">CP6013_01799</name>
</gene>
<dbReference type="KEGG" id="cpat:CLPA_c13750"/>
<dbReference type="GeneID" id="93073553"/>
<dbReference type="PANTHER" id="PTHR34135:SF2">
    <property type="entry name" value="LYSOZYME"/>
    <property type="match status" value="1"/>
</dbReference>
<dbReference type="eggNOG" id="COG3409">
    <property type="taxonomic scope" value="Bacteria"/>
</dbReference>
<evidence type="ECO:0000256" key="2">
    <source>
        <dbReference type="ARBA" id="ARBA00022801"/>
    </source>
</evidence>
<proteinExistence type="inferred from homology"/>
<keyword evidence="2 5" id="KW-0378">Hydrolase</keyword>